<proteinExistence type="predicted"/>
<dbReference type="Proteomes" id="UP000320593">
    <property type="component" value="Unassembled WGS sequence"/>
</dbReference>
<dbReference type="GO" id="GO:0003700">
    <property type="term" value="F:DNA-binding transcription factor activity"/>
    <property type="evidence" value="ECO:0007669"/>
    <property type="project" value="InterPro"/>
</dbReference>
<gene>
    <name evidence="5" type="ORF">JM93_00082</name>
</gene>
<dbReference type="GO" id="GO:0003677">
    <property type="term" value="F:DNA binding"/>
    <property type="evidence" value="ECO:0007669"/>
    <property type="project" value="UniProtKB-KW"/>
</dbReference>
<dbReference type="PROSITE" id="PS50949">
    <property type="entry name" value="HTH_GNTR"/>
    <property type="match status" value="1"/>
</dbReference>
<dbReference type="Pfam" id="PF07729">
    <property type="entry name" value="FCD"/>
    <property type="match status" value="1"/>
</dbReference>
<comment type="caution">
    <text evidence="5">The sequence shown here is derived from an EMBL/GenBank/DDBJ whole genome shotgun (WGS) entry which is preliminary data.</text>
</comment>
<dbReference type="InterPro" id="IPR036388">
    <property type="entry name" value="WH-like_DNA-bd_sf"/>
</dbReference>
<sequence>MTSKAEAAYLTLRQHILDAQLAPGAPLRHDRLREMHDIGWTPLREALQRLEAEQLVISKPNRGFFVAEISEGEISDLLNTRLVLEEPLLEEAMRLGDEDWEVGIVEAHHRLSRAANILSDLTLENLRDWDARHRGFHLSLINAARSVWQKRLYNQVWDHLRRHQFHMTIAPLITAKQAGRAPDDTLMSRLHNAMNGLSHERLMRAVLDRDTETARLLLKLHVGETLGVYRAVRQSHGTPDHAA</sequence>
<keyword evidence="6" id="KW-1185">Reference proteome</keyword>
<dbReference type="SUPFAM" id="SSF46785">
    <property type="entry name" value="Winged helix' DNA-binding domain"/>
    <property type="match status" value="1"/>
</dbReference>
<keyword evidence="3" id="KW-0804">Transcription</keyword>
<dbReference type="SMART" id="SM00345">
    <property type="entry name" value="HTH_GNTR"/>
    <property type="match status" value="1"/>
</dbReference>
<organism evidence="5 6">
    <name type="scientific">Roseibium hamelinense</name>
    <dbReference type="NCBI Taxonomy" id="150831"/>
    <lineage>
        <taxon>Bacteria</taxon>
        <taxon>Pseudomonadati</taxon>
        <taxon>Pseudomonadota</taxon>
        <taxon>Alphaproteobacteria</taxon>
        <taxon>Hyphomicrobiales</taxon>
        <taxon>Stappiaceae</taxon>
        <taxon>Roseibium</taxon>
    </lineage>
</organism>
<dbReference type="PANTHER" id="PTHR43537:SF20">
    <property type="entry name" value="HTH-TYPE TRANSCRIPTIONAL REPRESSOR GLAR"/>
    <property type="match status" value="1"/>
</dbReference>
<dbReference type="InterPro" id="IPR011711">
    <property type="entry name" value="GntR_C"/>
</dbReference>
<dbReference type="RefSeq" id="WP_145340082.1">
    <property type="nucleotide sequence ID" value="NZ_SMLY01000068.1"/>
</dbReference>
<dbReference type="Gene3D" id="1.10.10.10">
    <property type="entry name" value="Winged helix-like DNA-binding domain superfamily/Winged helix DNA-binding domain"/>
    <property type="match status" value="1"/>
</dbReference>
<evidence type="ECO:0000256" key="3">
    <source>
        <dbReference type="ARBA" id="ARBA00023163"/>
    </source>
</evidence>
<dbReference type="Pfam" id="PF00392">
    <property type="entry name" value="GntR"/>
    <property type="match status" value="1"/>
</dbReference>
<evidence type="ECO:0000313" key="5">
    <source>
        <dbReference type="EMBL" id="TWI92540.1"/>
    </source>
</evidence>
<dbReference type="AlphaFoldDB" id="A0A562TIS3"/>
<dbReference type="InterPro" id="IPR036390">
    <property type="entry name" value="WH_DNA-bd_sf"/>
</dbReference>
<dbReference type="OrthoDB" id="8638122at2"/>
<dbReference type="InterPro" id="IPR000524">
    <property type="entry name" value="Tscrpt_reg_HTH_GntR"/>
</dbReference>
<dbReference type="InterPro" id="IPR008920">
    <property type="entry name" value="TF_FadR/GntR_C"/>
</dbReference>
<feature type="domain" description="HTH gntR-type" evidence="4">
    <location>
        <begin position="2"/>
        <end position="69"/>
    </location>
</feature>
<dbReference type="SUPFAM" id="SSF48008">
    <property type="entry name" value="GntR ligand-binding domain-like"/>
    <property type="match status" value="1"/>
</dbReference>
<keyword evidence="2 5" id="KW-0238">DNA-binding</keyword>
<evidence type="ECO:0000256" key="1">
    <source>
        <dbReference type="ARBA" id="ARBA00023015"/>
    </source>
</evidence>
<evidence type="ECO:0000259" key="4">
    <source>
        <dbReference type="PROSITE" id="PS50949"/>
    </source>
</evidence>
<dbReference type="Gene3D" id="1.20.120.530">
    <property type="entry name" value="GntR ligand-binding domain-like"/>
    <property type="match status" value="1"/>
</dbReference>
<evidence type="ECO:0000256" key="2">
    <source>
        <dbReference type="ARBA" id="ARBA00023125"/>
    </source>
</evidence>
<dbReference type="SMART" id="SM00895">
    <property type="entry name" value="FCD"/>
    <property type="match status" value="1"/>
</dbReference>
<evidence type="ECO:0000313" key="6">
    <source>
        <dbReference type="Proteomes" id="UP000320593"/>
    </source>
</evidence>
<dbReference type="EMBL" id="VLLF01000001">
    <property type="protein sequence ID" value="TWI92540.1"/>
    <property type="molecule type" value="Genomic_DNA"/>
</dbReference>
<keyword evidence="1" id="KW-0805">Transcription regulation</keyword>
<accession>A0A562TIS3</accession>
<reference evidence="5 6" key="1">
    <citation type="submission" date="2019-07" db="EMBL/GenBank/DDBJ databases">
        <title>Genomic Encyclopedia of Archaeal and Bacterial Type Strains, Phase II (KMG-II): from individual species to whole genera.</title>
        <authorList>
            <person name="Goeker M."/>
        </authorList>
    </citation>
    <scope>NUCLEOTIDE SEQUENCE [LARGE SCALE GENOMIC DNA]</scope>
    <source>
        <strain evidence="5 6">ATCC BAA-252</strain>
    </source>
</reference>
<dbReference type="PANTHER" id="PTHR43537">
    <property type="entry name" value="TRANSCRIPTIONAL REGULATOR, GNTR FAMILY"/>
    <property type="match status" value="1"/>
</dbReference>
<protein>
    <submittedName>
        <fullName evidence="5">DNA-binding GntR family transcriptional regulator</fullName>
    </submittedName>
</protein>
<name>A0A562TIS3_9HYPH</name>